<sequence length="815" mass="92275">MPRAPVVSALARQTIRTAFDELYRTISPGDSRDFVHITLPDVKKAALDIENELAARQSLRYMRRLMPLFKGLEHYSKVVDILCNGTPYLPWIWAPISLILRVASEYVEAFEQIIKGYAGIASSLIRFETLSATFTNDTNFQQTLAVFYADILQFHTHAYKFVRRSGWKLLFLTSWGRFQRRFDNILEDLKNHGTLVDNEASAIHISEAQKMRQDIRTWREESLDQVRKFEEEQTARQHEFITSWLNIDESDQLAIFDAILAEGSEYPGTCDWILRNPKVKSWCQSKPDTAILWLQGTPGSGKSVLATQLVNFMKAAKLFVIRHFCTYLYSSSTMYEQILRSLLIQLLRKDDDLIAHVYEECVLGKKSPTTAVLEQLLQTMLKSMSTEPSQSEYIWVIIDGLDECEPDKQARLVNLINQITKTSVPGSITCKVLISSRSPSVSLNRLRRRQIISLTDEKDSVQGAIRQYIGQRLQSLHEKLPNDVGQEEILEIQNTIATKTDGMFLYARLVLDYLSHNIFFSCDEIQASVNQLPEKLTDFYRKLLTQILVTLDSRSVNRIKSVLGWVAFARRPLRKMELLSAISFGAGDPNITHVAPRYILDLCGSLVEERQDATLAFIHISVKEFLQTPSSNVVIHEEEALQEHGIASIACLLSGVRAFSKPGPDYAKFLKVAKGLHGLHIYATKYWTDTLLSHAAFSSGLDTTSTLFILACQLADELDEAYGSSALCESVSKVKVSDERLAFLKQHPVLHKHIEEALKSAAIKDIDPNLLQEHSPDEKNQPQSNPRSAVGTEETYQQVSQHKTLPNGDTESEAD</sequence>
<dbReference type="InterPro" id="IPR007111">
    <property type="entry name" value="NACHT_NTPase"/>
</dbReference>
<dbReference type="Pfam" id="PF24883">
    <property type="entry name" value="NPHP3_N"/>
    <property type="match status" value="1"/>
</dbReference>
<evidence type="ECO:0000256" key="1">
    <source>
        <dbReference type="ARBA" id="ARBA00022737"/>
    </source>
</evidence>
<dbReference type="EMBL" id="JAZAVK010000039">
    <property type="protein sequence ID" value="KAK7428634.1"/>
    <property type="molecule type" value="Genomic_DNA"/>
</dbReference>
<dbReference type="InterPro" id="IPR056125">
    <property type="entry name" value="DUF7708"/>
</dbReference>
<accession>A0ABR1I4Z6</accession>
<dbReference type="Gene3D" id="3.40.50.300">
    <property type="entry name" value="P-loop containing nucleotide triphosphate hydrolases"/>
    <property type="match status" value="1"/>
</dbReference>
<dbReference type="PANTHER" id="PTHR10039">
    <property type="entry name" value="AMELOGENIN"/>
    <property type="match status" value="1"/>
</dbReference>
<protein>
    <recommendedName>
        <fullName evidence="3">NACHT domain-containing protein</fullName>
    </recommendedName>
</protein>
<dbReference type="PANTHER" id="PTHR10039:SF14">
    <property type="entry name" value="NACHT DOMAIN-CONTAINING PROTEIN"/>
    <property type="match status" value="1"/>
</dbReference>
<dbReference type="PROSITE" id="PS50837">
    <property type="entry name" value="NACHT"/>
    <property type="match status" value="1"/>
</dbReference>
<feature type="compositionally biased region" description="Polar residues" evidence="2">
    <location>
        <begin position="794"/>
        <end position="809"/>
    </location>
</feature>
<dbReference type="Pfam" id="PF24809">
    <property type="entry name" value="DUF7708"/>
    <property type="match status" value="1"/>
</dbReference>
<dbReference type="Proteomes" id="UP001498421">
    <property type="component" value="Unassembled WGS sequence"/>
</dbReference>
<evidence type="ECO:0000313" key="4">
    <source>
        <dbReference type="EMBL" id="KAK7428634.1"/>
    </source>
</evidence>
<dbReference type="InterPro" id="IPR027417">
    <property type="entry name" value="P-loop_NTPase"/>
</dbReference>
<feature type="domain" description="NACHT" evidence="3">
    <location>
        <begin position="290"/>
        <end position="438"/>
    </location>
</feature>
<keyword evidence="5" id="KW-1185">Reference proteome</keyword>
<feature type="region of interest" description="Disordered" evidence="2">
    <location>
        <begin position="771"/>
        <end position="815"/>
    </location>
</feature>
<reference evidence="4 5" key="1">
    <citation type="journal article" date="2025" name="Microbiol. Resour. Announc.">
        <title>Draft genome sequences for Neonectria magnoliae and Neonectria punicea, canker pathogens of Liriodendron tulipifera and Acer saccharum in West Virginia.</title>
        <authorList>
            <person name="Petronek H.M."/>
            <person name="Kasson M.T."/>
            <person name="Metheny A.M."/>
            <person name="Stauder C.M."/>
            <person name="Lovett B."/>
            <person name="Lynch S.C."/>
            <person name="Garnas J.R."/>
            <person name="Kasson L.R."/>
            <person name="Stajich J.E."/>
        </authorList>
    </citation>
    <scope>NUCLEOTIDE SEQUENCE [LARGE SCALE GENOMIC DNA]</scope>
    <source>
        <strain evidence="4 5">NRRL 64651</strain>
    </source>
</reference>
<evidence type="ECO:0000259" key="3">
    <source>
        <dbReference type="PROSITE" id="PS50837"/>
    </source>
</evidence>
<dbReference type="InterPro" id="IPR056884">
    <property type="entry name" value="NPHP3-like_N"/>
</dbReference>
<gene>
    <name evidence="4" type="ORF">QQZ08_004896</name>
</gene>
<evidence type="ECO:0000313" key="5">
    <source>
        <dbReference type="Proteomes" id="UP001498421"/>
    </source>
</evidence>
<comment type="caution">
    <text evidence="4">The sequence shown here is derived from an EMBL/GenBank/DDBJ whole genome shotgun (WGS) entry which is preliminary data.</text>
</comment>
<name>A0ABR1I4Z6_9HYPO</name>
<keyword evidence="1" id="KW-0677">Repeat</keyword>
<organism evidence="4 5">
    <name type="scientific">Neonectria magnoliae</name>
    <dbReference type="NCBI Taxonomy" id="2732573"/>
    <lineage>
        <taxon>Eukaryota</taxon>
        <taxon>Fungi</taxon>
        <taxon>Dikarya</taxon>
        <taxon>Ascomycota</taxon>
        <taxon>Pezizomycotina</taxon>
        <taxon>Sordariomycetes</taxon>
        <taxon>Hypocreomycetidae</taxon>
        <taxon>Hypocreales</taxon>
        <taxon>Nectriaceae</taxon>
        <taxon>Neonectria</taxon>
    </lineage>
</organism>
<evidence type="ECO:0000256" key="2">
    <source>
        <dbReference type="SAM" id="MobiDB-lite"/>
    </source>
</evidence>
<dbReference type="SUPFAM" id="SSF52540">
    <property type="entry name" value="P-loop containing nucleoside triphosphate hydrolases"/>
    <property type="match status" value="1"/>
</dbReference>
<proteinExistence type="predicted"/>